<accession>A0A0S6UFN4</accession>
<sequence length="136" mass="14811">MDVDLDDLKTGHSFDGLFHILLDLDGHIGNADAEIDYYVQVYGSFLFANLDFDALGQVLPAQEFGNTPGNTAAHAGYTFNLRGRQAGNDSHHLIGDLNGAQVSFGLLFQDLIHPAHLHLFVLLLYQRLAATSTASL</sequence>
<proteinExistence type="predicted"/>
<reference evidence="1" key="1">
    <citation type="journal article" date="2014" name="Gene">
        <title>Genome-guided analysis of transformation efficiency and carbon dioxide assimilation by Moorella thermoacetica Y72.</title>
        <authorList>
            <person name="Tsukahara K."/>
            <person name="Kita A."/>
            <person name="Nakashimada Y."/>
            <person name="Hoshino T."/>
            <person name="Murakami K."/>
        </authorList>
    </citation>
    <scope>NUCLEOTIDE SEQUENCE [LARGE SCALE GENOMIC DNA]</scope>
    <source>
        <strain evidence="1">Y72</strain>
    </source>
</reference>
<evidence type="ECO:0000313" key="1">
    <source>
        <dbReference type="EMBL" id="GAF27311.1"/>
    </source>
</evidence>
<protein>
    <submittedName>
        <fullName evidence="1">Capsule polysaccharide export protein</fullName>
    </submittedName>
</protein>
<dbReference type="Proteomes" id="UP000063718">
    <property type="component" value="Unassembled WGS sequence"/>
</dbReference>
<dbReference type="AlphaFoldDB" id="A0A0S6UFN4"/>
<organism evidence="1">
    <name type="scientific">Moorella thermoacetica Y72</name>
    <dbReference type="NCBI Taxonomy" id="1325331"/>
    <lineage>
        <taxon>Bacteria</taxon>
        <taxon>Bacillati</taxon>
        <taxon>Bacillota</taxon>
        <taxon>Clostridia</taxon>
        <taxon>Neomoorellales</taxon>
        <taxon>Neomoorellaceae</taxon>
        <taxon>Neomoorella</taxon>
    </lineage>
</organism>
<gene>
    <name evidence="1" type="ORF">MTY_2652</name>
</gene>
<dbReference type="EMBL" id="DF238840">
    <property type="protein sequence ID" value="GAF27311.1"/>
    <property type="molecule type" value="Genomic_DNA"/>
</dbReference>
<name>A0A0S6UFN4_NEOTH</name>